<dbReference type="EMBL" id="JABZGF010000365">
    <property type="protein sequence ID" value="MBF0967226.1"/>
    <property type="molecule type" value="Genomic_DNA"/>
</dbReference>
<feature type="coiled-coil region" evidence="1">
    <location>
        <begin position="134"/>
        <end position="161"/>
    </location>
</feature>
<organism evidence="5 6">
    <name type="scientific">Actinomyces bouchesdurhonensis</name>
    <dbReference type="NCBI Taxonomy" id="1852361"/>
    <lineage>
        <taxon>Bacteria</taxon>
        <taxon>Bacillati</taxon>
        <taxon>Actinomycetota</taxon>
        <taxon>Actinomycetes</taxon>
        <taxon>Actinomycetales</taxon>
        <taxon>Actinomycetaceae</taxon>
        <taxon>Actinomyces</taxon>
    </lineage>
</organism>
<evidence type="ECO:0000259" key="4">
    <source>
        <dbReference type="Pfam" id="PF10708"/>
    </source>
</evidence>
<reference evidence="5" key="1">
    <citation type="submission" date="2020-04" db="EMBL/GenBank/DDBJ databases">
        <title>Deep metagenomics examines the oral microbiome during advanced dental caries in children, revealing novel taxa and co-occurrences with host molecules.</title>
        <authorList>
            <person name="Baker J.L."/>
            <person name="Morton J.T."/>
            <person name="Dinis M."/>
            <person name="Alvarez R."/>
            <person name="Tran N.C."/>
            <person name="Knight R."/>
            <person name="Edlund A."/>
        </authorList>
    </citation>
    <scope>NUCLEOTIDE SEQUENCE</scope>
    <source>
        <strain evidence="5">JCVI_30_bin.13</strain>
    </source>
</reference>
<feature type="region of interest" description="Disordered" evidence="2">
    <location>
        <begin position="1"/>
        <end position="97"/>
    </location>
</feature>
<dbReference type="RefSeq" id="WP_314768424.1">
    <property type="nucleotide sequence ID" value="NZ_CAUUTQ010000006.1"/>
</dbReference>
<dbReference type="Proteomes" id="UP000759246">
    <property type="component" value="Unassembled WGS sequence"/>
</dbReference>
<feature type="compositionally biased region" description="Polar residues" evidence="2">
    <location>
        <begin position="24"/>
        <end position="33"/>
    </location>
</feature>
<dbReference type="AlphaFoldDB" id="A0A929WWW5"/>
<proteinExistence type="predicted"/>
<name>A0A929WWW5_9ACTO</name>
<keyword evidence="3" id="KW-1133">Transmembrane helix</keyword>
<gene>
    <name evidence="5" type="ORF">HXK09_08790</name>
</gene>
<keyword evidence="1" id="KW-0175">Coiled coil</keyword>
<keyword evidence="3" id="KW-0812">Transmembrane</keyword>
<sequence length="167" mass="17971">MSVPVQGWYPDPTGATQLRWWDGSSWTDVTTPNAARASDANTPEVCVPDEAMVSSRGNSQIPLPGHAPDNPSPWEDAPASSTTSRTPKPGDHGPARSGTLRWTLACVASWMLVATFVGVLVFAWSHLGASGAIYDDAKEHARSAQQERDSAQSTLDDINRQIEEAEK</sequence>
<evidence type="ECO:0000256" key="1">
    <source>
        <dbReference type="SAM" id="Coils"/>
    </source>
</evidence>
<comment type="caution">
    <text evidence="5">The sequence shown here is derived from an EMBL/GenBank/DDBJ whole genome shotgun (WGS) entry which is preliminary data.</text>
</comment>
<feature type="domain" description="DUF2510" evidence="4">
    <location>
        <begin position="7"/>
        <end position="37"/>
    </location>
</feature>
<evidence type="ECO:0000313" key="5">
    <source>
        <dbReference type="EMBL" id="MBF0967226.1"/>
    </source>
</evidence>
<evidence type="ECO:0000313" key="6">
    <source>
        <dbReference type="Proteomes" id="UP000759246"/>
    </source>
</evidence>
<protein>
    <submittedName>
        <fullName evidence="5">DUF2510 domain-containing protein</fullName>
    </submittedName>
</protein>
<keyword evidence="3" id="KW-0472">Membrane</keyword>
<dbReference type="Pfam" id="PF10708">
    <property type="entry name" value="DUF2510"/>
    <property type="match status" value="1"/>
</dbReference>
<accession>A0A929WWW5</accession>
<feature type="transmembrane region" description="Helical" evidence="3">
    <location>
        <begin position="102"/>
        <end position="124"/>
    </location>
</feature>
<evidence type="ECO:0000256" key="2">
    <source>
        <dbReference type="SAM" id="MobiDB-lite"/>
    </source>
</evidence>
<dbReference type="InterPro" id="IPR018929">
    <property type="entry name" value="DUF2510"/>
</dbReference>
<evidence type="ECO:0000256" key="3">
    <source>
        <dbReference type="SAM" id="Phobius"/>
    </source>
</evidence>